<evidence type="ECO:0000256" key="3">
    <source>
        <dbReference type="ARBA" id="ARBA00022692"/>
    </source>
</evidence>
<evidence type="ECO:0000256" key="1">
    <source>
        <dbReference type="ARBA" id="ARBA00004162"/>
    </source>
</evidence>
<protein>
    <recommendedName>
        <fullName evidence="8">RsgI N-terminal anti-sigma domain-containing protein</fullName>
    </recommendedName>
</protein>
<dbReference type="Pfam" id="PF23750">
    <property type="entry name" value="RsgI_M"/>
    <property type="match status" value="1"/>
</dbReference>
<dbReference type="KEGG" id="cbk:CLL_A2319"/>
<accession>U4P749</accession>
<feature type="compositionally biased region" description="Basic and acidic residues" evidence="6">
    <location>
        <begin position="304"/>
        <end position="320"/>
    </location>
</feature>
<dbReference type="AlphaFoldDB" id="B2TRK0"/>
<dbReference type="PROSITE" id="PS51849">
    <property type="entry name" value="RSGI_N"/>
    <property type="match status" value="1"/>
</dbReference>
<evidence type="ECO:0000256" key="4">
    <source>
        <dbReference type="ARBA" id="ARBA00022989"/>
    </source>
</evidence>
<proteinExistence type="predicted"/>
<dbReference type="InterPro" id="IPR024449">
    <property type="entry name" value="Anti-sigma_RsgI_N"/>
</dbReference>
<dbReference type="GO" id="GO:0005886">
    <property type="term" value="C:plasma membrane"/>
    <property type="evidence" value="ECO:0007669"/>
    <property type="project" value="UniProtKB-SubCell"/>
</dbReference>
<comment type="subcellular location">
    <subcellularLocation>
        <location evidence="1">Cell membrane</location>
        <topology evidence="1">Single-pass membrane protein</topology>
    </subcellularLocation>
</comment>
<evidence type="ECO:0000256" key="5">
    <source>
        <dbReference type="ARBA" id="ARBA00023136"/>
    </source>
</evidence>
<keyword evidence="2" id="KW-1003">Cell membrane</keyword>
<feature type="domain" description="RsgI N-terminal anti-sigma" evidence="8">
    <location>
        <begin position="3"/>
        <end position="50"/>
    </location>
</feature>
<keyword evidence="5 7" id="KW-0472">Membrane</keyword>
<name>B2TRK0_CLOBB</name>
<reference evidence="9" key="1">
    <citation type="submission" date="2009-06" db="EMBL/GenBank/DDBJ databases">
        <authorList>
            <consortium name="US DOE Joint Genome Institute (JGI-PGF)"/>
            <person name="Lucas S."/>
            <person name="Copeland A."/>
            <person name="Lapidus A."/>
            <person name="Glavina del Rio T."/>
            <person name="Dalin E."/>
            <person name="Tice H."/>
            <person name="Bruce D."/>
            <person name="Goodwin L."/>
            <person name="Pitluck S."/>
            <person name="Kyrpides N."/>
            <person name="Mavromatis K."/>
            <person name="Ivanova N."/>
            <person name="Saunders E."/>
            <person name="Brettin T."/>
            <person name="Detter J.C."/>
            <person name="Han C."/>
            <person name="Larimer F."/>
            <person name="Land M."/>
            <person name="Hauser L."/>
            <person name="Markowitz V."/>
            <person name="Cheng J.-F."/>
            <person name="Hugenholtz P."/>
            <person name="Woyke T."/>
            <person name="Wu D."/>
            <person name="Gronow S."/>
            <person name="Klenk H.-P."/>
            <person name="Eisen J.A."/>
        </authorList>
    </citation>
    <scope>NUCLEOTIDE SEQUENCE</scope>
    <source>
        <strain evidence="9">Eklund 17B</strain>
    </source>
</reference>
<feature type="region of interest" description="Disordered" evidence="6">
    <location>
        <begin position="250"/>
        <end position="373"/>
    </location>
</feature>
<reference evidence="9" key="2">
    <citation type="submission" date="2009-08" db="EMBL/GenBank/DDBJ databases">
        <authorList>
            <person name="Shrivastava S."/>
            <person name="Brinkac L.M."/>
            <person name="Dodson R.J."/>
            <person name="Harkins D.M."/>
            <person name="Durkin A.S."/>
            <person name="Sutton G."/>
        </authorList>
    </citation>
    <scope>NUCLEOTIDE SEQUENCE</scope>
    <source>
        <strain evidence="9">Eklund 17B</strain>
    </source>
</reference>
<organism evidence="9">
    <name type="scientific">Clostridium botulinum (strain Eklund 17B / Type B)</name>
    <dbReference type="NCBI Taxonomy" id="935198"/>
    <lineage>
        <taxon>Bacteria</taxon>
        <taxon>Bacillati</taxon>
        <taxon>Bacillota</taxon>
        <taxon>Clostridia</taxon>
        <taxon>Eubacteriales</taxon>
        <taxon>Clostridiaceae</taxon>
        <taxon>Clostridium</taxon>
    </lineage>
</organism>
<evidence type="ECO:0000256" key="6">
    <source>
        <dbReference type="SAM" id="MobiDB-lite"/>
    </source>
</evidence>
<feature type="transmembrane region" description="Helical" evidence="7">
    <location>
        <begin position="60"/>
        <end position="78"/>
    </location>
</feature>
<dbReference type="EMBL" id="CP001056">
    <property type="protein sequence ID" value="ACD22062.1"/>
    <property type="molecule type" value="Genomic_DNA"/>
</dbReference>
<feature type="compositionally biased region" description="Polar residues" evidence="6">
    <location>
        <begin position="356"/>
        <end position="373"/>
    </location>
</feature>
<gene>
    <name evidence="9" type="ordered locus">CLL_A2319</name>
</gene>
<evidence type="ECO:0000313" key="9">
    <source>
        <dbReference type="EMBL" id="ACD22062.1"/>
    </source>
</evidence>
<feature type="compositionally biased region" description="Basic and acidic residues" evidence="6">
    <location>
        <begin position="328"/>
        <end position="355"/>
    </location>
</feature>
<keyword evidence="3 7" id="KW-0812">Transmembrane</keyword>
<dbReference type="InterPro" id="IPR055431">
    <property type="entry name" value="RsgI_M"/>
</dbReference>
<sequence>MMSKGIIMEIKKEYAIVMNDTGSIESIKVKDGMKLGQKIFYFEEDLVNINQNISVNKISLFKTFGTFAALFLLIFTFFQPLAFNKAYAVVSLDINPSIQIQVNNKKKIVAVEGINEDGKNIDFSSVNGLEIDEGIDGIKNILVEKDYLNQMGEVLVAFALLDNQEDDNYENQIKDAIQTTFKTENVTYVKGSKESVEEAKTKGISLGRYEVSLSADETVKSKIDNIPVKEITSLIKDKENCIYWKADNAQSSEKPETNNNLSDDKYSDKPESTLENNTIPKKDKVEEPIKEITPEVQKPIYNNKDSEINKDPEEVPETKPEIVLPPIEEIKPDGNTPGKEESEDKNNEITEDKNNNSENNTTDVGNIEQNLKK</sequence>
<evidence type="ECO:0000256" key="7">
    <source>
        <dbReference type="SAM" id="Phobius"/>
    </source>
</evidence>
<evidence type="ECO:0000259" key="8">
    <source>
        <dbReference type="PROSITE" id="PS51849"/>
    </source>
</evidence>
<dbReference type="PATRIC" id="fig|935198.13.peg.2276"/>
<dbReference type="Pfam" id="PF12791">
    <property type="entry name" value="RsgI_N"/>
    <property type="match status" value="1"/>
</dbReference>
<feature type="compositionally biased region" description="Basic and acidic residues" evidence="6">
    <location>
        <begin position="280"/>
        <end position="293"/>
    </location>
</feature>
<accession>B2TRK0</accession>
<keyword evidence="4 7" id="KW-1133">Transmembrane helix</keyword>
<feature type="compositionally biased region" description="Polar residues" evidence="6">
    <location>
        <begin position="250"/>
        <end position="261"/>
    </location>
</feature>
<feature type="compositionally biased region" description="Basic and acidic residues" evidence="6">
    <location>
        <begin position="262"/>
        <end position="272"/>
    </location>
</feature>
<dbReference type="HOGENOM" id="CLU_061972_0_0_9"/>
<evidence type="ECO:0000256" key="2">
    <source>
        <dbReference type="ARBA" id="ARBA00022475"/>
    </source>
</evidence>